<protein>
    <submittedName>
        <fullName evidence="3">DUF4097 family beta strand repeat protein</fullName>
    </submittedName>
</protein>
<sequence length="268" mass="27905">MKNLLAALLLNTLALTAAAQTAPVFTSTCEGKYNSSSSETTKRICETRDLTMPALGGKTLTIDGRQNGGITVRGWSGSEVRIRAVVQAWGNTEAAARQQIPTIRISTANNTLRAEAPGGDTWSVSYEVFVPQQTSLALNTNNGGIRLQDVRGTITFETKNGGVSLAGVGGNVKGRTTNGGLDIQLTGDKWDGTGLDIATTNGGIKWEVPQNYSARLTTSTAVGGLKADLPITKNGMLGREIATTLGKGGAPVKAVTTNGGIKIDRTGK</sequence>
<evidence type="ECO:0000313" key="3">
    <source>
        <dbReference type="EMBL" id="QNP52314.1"/>
    </source>
</evidence>
<gene>
    <name evidence="3" type="ORF">H9L05_00370</name>
</gene>
<dbReference type="InterPro" id="IPR025164">
    <property type="entry name" value="Toastrack_DUF4097"/>
</dbReference>
<keyword evidence="4" id="KW-1185">Reference proteome</keyword>
<dbReference type="AlphaFoldDB" id="A0A7H0GVJ8"/>
<feature type="signal peptide" evidence="1">
    <location>
        <begin position="1"/>
        <end position="19"/>
    </location>
</feature>
<feature type="domain" description="DUF4097" evidence="2">
    <location>
        <begin position="134"/>
        <end position="263"/>
    </location>
</feature>
<dbReference type="KEGG" id="hqi:H9L05_00370"/>
<dbReference type="RefSeq" id="WP_187732572.1">
    <property type="nucleotide sequence ID" value="NZ_BMFN01000002.1"/>
</dbReference>
<evidence type="ECO:0000259" key="2">
    <source>
        <dbReference type="Pfam" id="PF13349"/>
    </source>
</evidence>
<keyword evidence="1" id="KW-0732">Signal</keyword>
<feature type="chain" id="PRO_5028818688" evidence="1">
    <location>
        <begin position="20"/>
        <end position="268"/>
    </location>
</feature>
<dbReference type="Proteomes" id="UP000516093">
    <property type="component" value="Chromosome"/>
</dbReference>
<name>A0A7H0GVJ8_9BACT</name>
<evidence type="ECO:0000313" key="4">
    <source>
        <dbReference type="Proteomes" id="UP000516093"/>
    </source>
</evidence>
<dbReference type="EMBL" id="CP060784">
    <property type="protein sequence ID" value="QNP52314.1"/>
    <property type="molecule type" value="Genomic_DNA"/>
</dbReference>
<evidence type="ECO:0000256" key="1">
    <source>
        <dbReference type="SAM" id="SignalP"/>
    </source>
</evidence>
<reference evidence="3 4" key="1">
    <citation type="submission" date="2020-08" db="EMBL/GenBank/DDBJ databases">
        <title>Genome sequence of Hymenobacter qilianensis JCM 19763T.</title>
        <authorList>
            <person name="Hyun D.-W."/>
            <person name="Bae J.-W."/>
        </authorList>
    </citation>
    <scope>NUCLEOTIDE SEQUENCE [LARGE SCALE GENOMIC DNA]</scope>
    <source>
        <strain evidence="3 4">JCM 19763</strain>
    </source>
</reference>
<organism evidence="3 4">
    <name type="scientific">Hymenobacter qilianensis</name>
    <dbReference type="NCBI Taxonomy" id="1385715"/>
    <lineage>
        <taxon>Bacteria</taxon>
        <taxon>Pseudomonadati</taxon>
        <taxon>Bacteroidota</taxon>
        <taxon>Cytophagia</taxon>
        <taxon>Cytophagales</taxon>
        <taxon>Hymenobacteraceae</taxon>
        <taxon>Hymenobacter</taxon>
    </lineage>
</organism>
<proteinExistence type="predicted"/>
<dbReference type="Pfam" id="PF13349">
    <property type="entry name" value="DUF4097"/>
    <property type="match status" value="1"/>
</dbReference>
<accession>A0A7H0GVJ8</accession>